<evidence type="ECO:0000256" key="4">
    <source>
        <dbReference type="ARBA" id="ARBA00022759"/>
    </source>
</evidence>
<keyword evidence="6 7" id="KW-0862">Zinc</keyword>
<dbReference type="PROSITE" id="PS01306">
    <property type="entry name" value="UPF0054"/>
    <property type="match status" value="1"/>
</dbReference>
<dbReference type="InterPro" id="IPR020549">
    <property type="entry name" value="YbeY_CS"/>
</dbReference>
<evidence type="ECO:0000313" key="9">
    <source>
        <dbReference type="Proteomes" id="UP000178517"/>
    </source>
</evidence>
<evidence type="ECO:0000256" key="1">
    <source>
        <dbReference type="ARBA" id="ARBA00010875"/>
    </source>
</evidence>
<evidence type="ECO:0000313" key="8">
    <source>
        <dbReference type="EMBL" id="OGY65913.1"/>
    </source>
</evidence>
<dbReference type="HAMAP" id="MF_00009">
    <property type="entry name" value="Endoribonucl_YbeY"/>
    <property type="match status" value="1"/>
</dbReference>
<comment type="function">
    <text evidence="7">Single strand-specific metallo-endoribonuclease involved in late-stage 70S ribosome quality control and in maturation of the 3' terminus of the 16S rRNA.</text>
</comment>
<keyword evidence="2 7" id="KW-0540">Nuclease</keyword>
<dbReference type="InterPro" id="IPR023091">
    <property type="entry name" value="MetalPrtase_cat_dom_sf_prd"/>
</dbReference>
<keyword evidence="5 7" id="KW-0378">Hydrolase</keyword>
<keyword evidence="4 7" id="KW-0255">Endonuclease</keyword>
<keyword evidence="7" id="KW-0963">Cytoplasm</keyword>
<keyword evidence="7" id="KW-0698">rRNA processing</keyword>
<comment type="cofactor">
    <cofactor evidence="7">
        <name>Zn(2+)</name>
        <dbReference type="ChEBI" id="CHEBI:29105"/>
    </cofactor>
    <text evidence="7">Binds 1 zinc ion.</text>
</comment>
<gene>
    <name evidence="7" type="primary">ybeY</name>
    <name evidence="8" type="ORF">A3A04_02435</name>
</gene>
<feature type="binding site" evidence="7">
    <location>
        <position position="128"/>
    </location>
    <ligand>
        <name>Zn(2+)</name>
        <dbReference type="ChEBI" id="CHEBI:29105"/>
        <note>catalytic</note>
    </ligand>
</feature>
<comment type="caution">
    <text evidence="8">The sequence shown here is derived from an EMBL/GenBank/DDBJ whole genome shotgun (WGS) entry which is preliminary data.</text>
</comment>
<evidence type="ECO:0000256" key="2">
    <source>
        <dbReference type="ARBA" id="ARBA00022722"/>
    </source>
</evidence>
<dbReference type="AlphaFoldDB" id="A0A1G1ZMM8"/>
<dbReference type="STRING" id="1798406.A3A04_02435"/>
<comment type="subcellular location">
    <subcellularLocation>
        <location evidence="7">Cytoplasm</location>
    </subcellularLocation>
</comment>
<comment type="similarity">
    <text evidence="1 7">Belongs to the endoribonuclease YbeY family.</text>
</comment>
<dbReference type="EMBL" id="MHJI01000011">
    <property type="protein sequence ID" value="OGY65913.1"/>
    <property type="molecule type" value="Genomic_DNA"/>
</dbReference>
<name>A0A1G1ZMM8_9BACT</name>
<dbReference type="PANTHER" id="PTHR46986">
    <property type="entry name" value="ENDORIBONUCLEASE YBEY, CHLOROPLASTIC"/>
    <property type="match status" value="1"/>
</dbReference>
<dbReference type="Gene3D" id="3.40.390.30">
    <property type="entry name" value="Metalloproteases ('zincins'), catalytic domain"/>
    <property type="match status" value="1"/>
</dbReference>
<feature type="binding site" evidence="7">
    <location>
        <position position="118"/>
    </location>
    <ligand>
        <name>Zn(2+)</name>
        <dbReference type="ChEBI" id="CHEBI:29105"/>
        <note>catalytic</note>
    </ligand>
</feature>
<dbReference type="Proteomes" id="UP000178517">
    <property type="component" value="Unassembled WGS sequence"/>
</dbReference>
<keyword evidence="3 7" id="KW-0479">Metal-binding</keyword>
<sequence length="154" mass="18033">MNKVVVRATGGQWSPLIKEIETITHFFLTYFKKENVSIDVILVSTKIMSSINKKTRNIEGPTDVLTFRVEDIDSSLRTYFNLSENKEEKDSYTALGEIYLAPQYIRKNKGEVRYLLIHGLLHILGYDHVEKDDRMRMEYEEKILCDVLHITRAF</sequence>
<evidence type="ECO:0000256" key="3">
    <source>
        <dbReference type="ARBA" id="ARBA00022723"/>
    </source>
</evidence>
<feature type="binding site" evidence="7">
    <location>
        <position position="122"/>
    </location>
    <ligand>
        <name>Zn(2+)</name>
        <dbReference type="ChEBI" id="CHEBI:29105"/>
        <note>catalytic</note>
    </ligand>
</feature>
<reference evidence="8 9" key="1">
    <citation type="journal article" date="2016" name="Nat. Commun.">
        <title>Thousands of microbial genomes shed light on interconnected biogeochemical processes in an aquifer system.</title>
        <authorList>
            <person name="Anantharaman K."/>
            <person name="Brown C.T."/>
            <person name="Hug L.A."/>
            <person name="Sharon I."/>
            <person name="Castelle C.J."/>
            <person name="Probst A.J."/>
            <person name="Thomas B.C."/>
            <person name="Singh A."/>
            <person name="Wilkins M.J."/>
            <person name="Karaoz U."/>
            <person name="Brodie E.L."/>
            <person name="Williams K.H."/>
            <person name="Hubbard S.S."/>
            <person name="Banfield J.F."/>
        </authorList>
    </citation>
    <scope>NUCLEOTIDE SEQUENCE [LARGE SCALE GENOMIC DNA]</scope>
</reference>
<dbReference type="NCBIfam" id="TIGR00043">
    <property type="entry name" value="rRNA maturation RNase YbeY"/>
    <property type="match status" value="1"/>
</dbReference>
<evidence type="ECO:0000256" key="7">
    <source>
        <dbReference type="HAMAP-Rule" id="MF_00009"/>
    </source>
</evidence>
<proteinExistence type="inferred from homology"/>
<organism evidence="8 9">
    <name type="scientific">Candidatus Harrisonbacteria bacterium RIFCSPLOWO2_01_FULL_40_28</name>
    <dbReference type="NCBI Taxonomy" id="1798406"/>
    <lineage>
        <taxon>Bacteria</taxon>
        <taxon>Candidatus Harrisoniibacteriota</taxon>
    </lineage>
</organism>
<dbReference type="EC" id="3.1.-.-" evidence="7"/>
<dbReference type="PANTHER" id="PTHR46986:SF1">
    <property type="entry name" value="ENDORIBONUCLEASE YBEY, CHLOROPLASTIC"/>
    <property type="match status" value="1"/>
</dbReference>
<dbReference type="GO" id="GO:0008270">
    <property type="term" value="F:zinc ion binding"/>
    <property type="evidence" value="ECO:0007669"/>
    <property type="project" value="UniProtKB-UniRule"/>
</dbReference>
<dbReference type="GO" id="GO:0004222">
    <property type="term" value="F:metalloendopeptidase activity"/>
    <property type="evidence" value="ECO:0007669"/>
    <property type="project" value="InterPro"/>
</dbReference>
<dbReference type="SUPFAM" id="SSF55486">
    <property type="entry name" value="Metalloproteases ('zincins'), catalytic domain"/>
    <property type="match status" value="1"/>
</dbReference>
<protein>
    <recommendedName>
        <fullName evidence="7">Endoribonuclease YbeY</fullName>
        <ecNumber evidence="7">3.1.-.-</ecNumber>
    </recommendedName>
</protein>
<evidence type="ECO:0000256" key="6">
    <source>
        <dbReference type="ARBA" id="ARBA00022833"/>
    </source>
</evidence>
<accession>A0A1G1ZMM8</accession>
<keyword evidence="7" id="KW-0690">Ribosome biogenesis</keyword>
<dbReference type="GO" id="GO:0006364">
    <property type="term" value="P:rRNA processing"/>
    <property type="evidence" value="ECO:0007669"/>
    <property type="project" value="UniProtKB-UniRule"/>
</dbReference>
<dbReference type="GO" id="GO:0004521">
    <property type="term" value="F:RNA endonuclease activity"/>
    <property type="evidence" value="ECO:0007669"/>
    <property type="project" value="UniProtKB-UniRule"/>
</dbReference>
<dbReference type="Pfam" id="PF02130">
    <property type="entry name" value="YbeY"/>
    <property type="match status" value="1"/>
</dbReference>
<dbReference type="GO" id="GO:0005737">
    <property type="term" value="C:cytoplasm"/>
    <property type="evidence" value="ECO:0007669"/>
    <property type="project" value="UniProtKB-SubCell"/>
</dbReference>
<dbReference type="InterPro" id="IPR002036">
    <property type="entry name" value="YbeY"/>
</dbReference>
<evidence type="ECO:0000256" key="5">
    <source>
        <dbReference type="ARBA" id="ARBA00022801"/>
    </source>
</evidence>